<dbReference type="SUPFAM" id="SSF54211">
    <property type="entry name" value="Ribosomal protein S5 domain 2-like"/>
    <property type="match status" value="1"/>
</dbReference>
<organism evidence="8 10">
    <name type="scientific">Mycoplasmopsis cynos</name>
    <dbReference type="NCBI Taxonomy" id="171284"/>
    <lineage>
        <taxon>Bacteria</taxon>
        <taxon>Bacillati</taxon>
        <taxon>Mycoplasmatota</taxon>
        <taxon>Mycoplasmoidales</taxon>
        <taxon>Metamycoplasmataceae</taxon>
        <taxon>Mycoplasmopsis</taxon>
    </lineage>
</organism>
<dbReference type="GeneID" id="74932399"/>
<evidence type="ECO:0000256" key="5">
    <source>
        <dbReference type="ARBA" id="ARBA00022884"/>
    </source>
</evidence>
<keyword evidence="2 6" id="KW-0540">Nuclease</keyword>
<keyword evidence="1 6" id="KW-0819">tRNA processing</keyword>
<evidence type="ECO:0000256" key="3">
    <source>
        <dbReference type="ARBA" id="ARBA00022759"/>
    </source>
</evidence>
<dbReference type="HAMAP" id="MF_00227">
    <property type="entry name" value="RNase_P"/>
    <property type="match status" value="1"/>
</dbReference>
<dbReference type="GO" id="GO:0004526">
    <property type="term" value="F:ribonuclease P activity"/>
    <property type="evidence" value="ECO:0007669"/>
    <property type="project" value="UniProtKB-UniRule"/>
</dbReference>
<dbReference type="PANTHER" id="PTHR33992:SF1">
    <property type="entry name" value="RIBONUCLEASE P PROTEIN COMPONENT"/>
    <property type="match status" value="1"/>
</dbReference>
<sequence length="113" mass="13802">MQKQFRLKKNWDFQKVIDNKKYVANKYLIIYFLESNEFKIGITIPKKFENSVGRNYNKRQIKAILNQMDILGYKYHFVFIARKEFCQASFKEKEEAVAQLFEKFRIYAKKRII</sequence>
<geneLocation type="plasmid" evidence="8 10">
    <name>13</name>
</geneLocation>
<dbReference type="AlphaFoldDB" id="A0A449AJA8"/>
<comment type="catalytic activity">
    <reaction evidence="6">
        <text>Endonucleolytic cleavage of RNA, removing 5'-extranucleotides from tRNA precursor.</text>
        <dbReference type="EC" id="3.1.26.5"/>
    </reaction>
</comment>
<dbReference type="PANTHER" id="PTHR33992">
    <property type="entry name" value="RIBONUCLEASE P PROTEIN COMPONENT"/>
    <property type="match status" value="1"/>
</dbReference>
<dbReference type="EMBL" id="CP141046">
    <property type="protein sequence ID" value="WQQ19983.1"/>
    <property type="molecule type" value="Genomic_DNA"/>
</dbReference>
<evidence type="ECO:0000313" key="8">
    <source>
        <dbReference type="EMBL" id="VEU65108.1"/>
    </source>
</evidence>
<dbReference type="GO" id="GO:0001682">
    <property type="term" value="P:tRNA 5'-leader removal"/>
    <property type="evidence" value="ECO:0007669"/>
    <property type="project" value="UniProtKB-UniRule"/>
</dbReference>
<reference evidence="9 11" key="2">
    <citation type="submission" date="2023-12" db="EMBL/GenBank/DDBJ databases">
        <title>Hybrid Genome Assemblies of Mycoplasma cynos and Mycoplasma felis isolated from Dogs and Cats with Infectious Respiratory Disease.</title>
        <authorList>
            <person name="Framst I."/>
            <person name="Cai H."/>
            <person name="Ramesh P."/>
            <person name="Maboni G."/>
        </authorList>
    </citation>
    <scope>NUCLEOTIDE SEQUENCE [LARGE SCALE GENOMIC DNA]</scope>
    <source>
        <strain evidence="9 11">30510</strain>
    </source>
</reference>
<dbReference type="GO" id="GO:0000049">
    <property type="term" value="F:tRNA binding"/>
    <property type="evidence" value="ECO:0007669"/>
    <property type="project" value="UniProtKB-UniRule"/>
</dbReference>
<evidence type="ECO:0000313" key="11">
    <source>
        <dbReference type="Proteomes" id="UP001327314"/>
    </source>
</evidence>
<evidence type="ECO:0000256" key="7">
    <source>
        <dbReference type="NCBIfam" id="TIGR00188"/>
    </source>
</evidence>
<keyword evidence="3 6" id="KW-0255">Endonuclease</keyword>
<evidence type="ECO:0000313" key="9">
    <source>
        <dbReference type="EMBL" id="WQQ19983.1"/>
    </source>
</evidence>
<dbReference type="Pfam" id="PF00825">
    <property type="entry name" value="Ribonuclease_P"/>
    <property type="match status" value="1"/>
</dbReference>
<dbReference type="RefSeq" id="WP_015287723.1">
    <property type="nucleotide sequence ID" value="NZ_CP103991.1"/>
</dbReference>
<comment type="similarity">
    <text evidence="6">Belongs to the RnpA family.</text>
</comment>
<keyword evidence="8" id="KW-0614">Plasmid</keyword>
<dbReference type="NCBIfam" id="TIGR00188">
    <property type="entry name" value="rnpA"/>
    <property type="match status" value="1"/>
</dbReference>
<proteinExistence type="inferred from homology"/>
<comment type="function">
    <text evidence="6">RNaseP catalyzes the removal of the 5'-leader sequence from pre-tRNA to produce the mature 5'-terminus. It can also cleave other RNA substrates such as 4.5S RNA. The protein component plays an auxiliary but essential role in vivo by binding to the 5'-leader sequence and broadening the substrate specificity of the ribozyme.</text>
</comment>
<keyword evidence="5 6" id="KW-0694">RNA-binding</keyword>
<protein>
    <recommendedName>
        <fullName evidence="6 7">Ribonuclease P protein component</fullName>
        <shortName evidence="6">RNase P protein</shortName>
        <shortName evidence="6">RNaseP protein</shortName>
        <ecNumber evidence="6 7">3.1.26.5</ecNumber>
    </recommendedName>
    <alternativeName>
        <fullName evidence="6">Protein C5</fullName>
    </alternativeName>
</protein>
<gene>
    <name evidence="6 8" type="primary">rnpA</name>
    <name evidence="8" type="ORF">NCTC10142_00891</name>
    <name evidence="9" type="ORF">RRG46_00290</name>
</gene>
<accession>A0A449AJA8</accession>
<dbReference type="GO" id="GO:0030677">
    <property type="term" value="C:ribonuclease P complex"/>
    <property type="evidence" value="ECO:0007669"/>
    <property type="project" value="TreeGrafter"/>
</dbReference>
<dbReference type="InterPro" id="IPR014721">
    <property type="entry name" value="Ribsml_uS5_D2-typ_fold_subgr"/>
</dbReference>
<name>A0A449AJA8_9BACT</name>
<dbReference type="EC" id="3.1.26.5" evidence="6 7"/>
<evidence type="ECO:0000256" key="6">
    <source>
        <dbReference type="HAMAP-Rule" id="MF_00227"/>
    </source>
</evidence>
<dbReference type="Gene3D" id="3.30.230.10">
    <property type="match status" value="1"/>
</dbReference>
<dbReference type="EMBL" id="LR214986">
    <property type="protein sequence ID" value="VEU65108.1"/>
    <property type="molecule type" value="Genomic_DNA"/>
</dbReference>
<evidence type="ECO:0000256" key="4">
    <source>
        <dbReference type="ARBA" id="ARBA00022801"/>
    </source>
</evidence>
<keyword evidence="4 6" id="KW-0378">Hydrolase</keyword>
<comment type="subunit">
    <text evidence="6">Consists of a catalytic RNA component (M1 or rnpB) and a protein subunit.</text>
</comment>
<evidence type="ECO:0000313" key="10">
    <source>
        <dbReference type="Proteomes" id="UP000289506"/>
    </source>
</evidence>
<dbReference type="InterPro" id="IPR000100">
    <property type="entry name" value="RNase_P"/>
</dbReference>
<dbReference type="OMA" id="PKKFCNA"/>
<reference evidence="8 10" key="1">
    <citation type="submission" date="2019-01" db="EMBL/GenBank/DDBJ databases">
        <authorList>
            <consortium name="Pathogen Informatics"/>
        </authorList>
    </citation>
    <scope>NUCLEOTIDE SEQUENCE [LARGE SCALE GENOMIC DNA]</scope>
    <source>
        <strain evidence="8 10">NCTC10142</strain>
        <plasmid evidence="10">13</plasmid>
    </source>
</reference>
<evidence type="ECO:0000256" key="1">
    <source>
        <dbReference type="ARBA" id="ARBA00022694"/>
    </source>
</evidence>
<dbReference type="InterPro" id="IPR020568">
    <property type="entry name" value="Ribosomal_Su5_D2-typ_SF"/>
</dbReference>
<dbReference type="Proteomes" id="UP001327314">
    <property type="component" value="Chromosome"/>
</dbReference>
<dbReference type="GO" id="GO:0042781">
    <property type="term" value="F:3'-tRNA processing endoribonuclease activity"/>
    <property type="evidence" value="ECO:0007669"/>
    <property type="project" value="TreeGrafter"/>
</dbReference>
<evidence type="ECO:0000256" key="2">
    <source>
        <dbReference type="ARBA" id="ARBA00022722"/>
    </source>
</evidence>
<dbReference type="Proteomes" id="UP000289506">
    <property type="component" value="Plasmid 13"/>
</dbReference>